<dbReference type="Pfam" id="PF12274">
    <property type="entry name" value="DUF3615"/>
    <property type="match status" value="1"/>
</dbReference>
<proteinExistence type="predicted"/>
<dbReference type="AlphaFoldDB" id="A0AAW1GVG1"/>
<organism evidence="2 3">
    <name type="scientific">Saponaria officinalis</name>
    <name type="common">Common soapwort</name>
    <name type="synonym">Lychnis saponaria</name>
    <dbReference type="NCBI Taxonomy" id="3572"/>
    <lineage>
        <taxon>Eukaryota</taxon>
        <taxon>Viridiplantae</taxon>
        <taxon>Streptophyta</taxon>
        <taxon>Embryophyta</taxon>
        <taxon>Tracheophyta</taxon>
        <taxon>Spermatophyta</taxon>
        <taxon>Magnoliopsida</taxon>
        <taxon>eudicotyledons</taxon>
        <taxon>Gunneridae</taxon>
        <taxon>Pentapetalae</taxon>
        <taxon>Caryophyllales</taxon>
        <taxon>Caryophyllaceae</taxon>
        <taxon>Caryophylleae</taxon>
        <taxon>Saponaria</taxon>
    </lineage>
</organism>
<sequence>MFELADPIISTLKLLEGAIWYHCNFMAKPEGQDSSLTKVFFAKLKVAKFDHKFNTAKYMCTACPPFGWSWISYGV</sequence>
<gene>
    <name evidence="2" type="ORF">RND81_13G029500</name>
</gene>
<feature type="domain" description="DUF3615" evidence="1">
    <location>
        <begin position="16"/>
        <end position="61"/>
    </location>
</feature>
<comment type="caution">
    <text evidence="2">The sequence shown here is derived from an EMBL/GenBank/DDBJ whole genome shotgun (WGS) entry which is preliminary data.</text>
</comment>
<evidence type="ECO:0000259" key="1">
    <source>
        <dbReference type="Pfam" id="PF12274"/>
    </source>
</evidence>
<dbReference type="Proteomes" id="UP001443914">
    <property type="component" value="Unassembled WGS sequence"/>
</dbReference>
<keyword evidence="3" id="KW-1185">Reference proteome</keyword>
<protein>
    <recommendedName>
        <fullName evidence="1">DUF3615 domain-containing protein</fullName>
    </recommendedName>
</protein>
<dbReference type="EMBL" id="JBDFQZ010000013">
    <property type="protein sequence ID" value="KAK9668020.1"/>
    <property type="molecule type" value="Genomic_DNA"/>
</dbReference>
<name>A0AAW1GVG1_SAPOF</name>
<reference evidence="2" key="1">
    <citation type="submission" date="2024-03" db="EMBL/GenBank/DDBJ databases">
        <title>WGS assembly of Saponaria officinalis var. Norfolk2.</title>
        <authorList>
            <person name="Jenkins J."/>
            <person name="Shu S."/>
            <person name="Grimwood J."/>
            <person name="Barry K."/>
            <person name="Goodstein D."/>
            <person name="Schmutz J."/>
            <person name="Leebens-Mack J."/>
            <person name="Osbourn A."/>
        </authorList>
    </citation>
    <scope>NUCLEOTIDE SEQUENCE [LARGE SCALE GENOMIC DNA]</scope>
    <source>
        <strain evidence="2">JIC</strain>
    </source>
</reference>
<accession>A0AAW1GVG1</accession>
<evidence type="ECO:0000313" key="2">
    <source>
        <dbReference type="EMBL" id="KAK9668020.1"/>
    </source>
</evidence>
<dbReference type="InterPro" id="IPR022059">
    <property type="entry name" value="DUF3615"/>
</dbReference>
<evidence type="ECO:0000313" key="3">
    <source>
        <dbReference type="Proteomes" id="UP001443914"/>
    </source>
</evidence>